<accession>J0L8Y9</accession>
<dbReference type="OrthoDB" id="2835124at2759"/>
<feature type="region of interest" description="Disordered" evidence="1">
    <location>
        <begin position="502"/>
        <end position="529"/>
    </location>
</feature>
<dbReference type="Proteomes" id="UP000006514">
    <property type="component" value="Unassembled WGS sequence"/>
</dbReference>
<evidence type="ECO:0000256" key="1">
    <source>
        <dbReference type="SAM" id="MobiDB-lite"/>
    </source>
</evidence>
<sequence length="594" mass="65592">MDFSRYKPAYFVPMGWLGTLHRFMPNFAVRNTFHGCDTLVTSRERSIHDLPDELLGIVIGDCTAQELTSPRAVSRRWRRVVDGLSQLWATLDLRADPIVVAALPSLLARSRETALHLSLTVPRTSEIYLPAICELLACHAHRMRHLAIHGDEVCHYGSLAGVLSAASPKLLKLDLSPRSLSIFGRLETADRDIGLDATVRSLSDLLSTASPNLLHIDMTYRGLSVFQRLDIANWNIATDGQFGDLFSNDASQLRSVDWGSLMIPKLPQLALRGVTELSINVSRNHGSFVNLFSQFPSLEMLFLSGGFMALPPMSPPPYHPLKSVTFYGISEGAALEWQRLLLWEVPTLWVCQGSRPTHSTVSAALADRAWKIRSLTVDYGSRIAARFQSGTRVCNLLVTDNVDHWNYFWTCGDLMYNRACVSNIVELTLSLALAPTNQEHSMMLVPQLQLRALACLTILCGTPTLGARALPYNVTLFHPSILPRCTMRAPALRTIRLSSRLNGSSKRPTILPSPSTGAHSSNGAAGTRTTIRPSSVADFIDRIQIGPELPELRIDEPYVSLVQATAELERLMLVVSGIRNTLRAVDDPFSVSPP</sequence>
<proteinExistence type="predicted"/>
<protein>
    <recommendedName>
        <fullName evidence="2">F-box domain-containing protein</fullName>
    </recommendedName>
</protein>
<dbReference type="PROSITE" id="PS50181">
    <property type="entry name" value="FBOX"/>
    <property type="match status" value="1"/>
</dbReference>
<dbReference type="InParanoid" id="J0L8Y9"/>
<dbReference type="Pfam" id="PF12937">
    <property type="entry name" value="F-box-like"/>
    <property type="match status" value="1"/>
</dbReference>
<gene>
    <name evidence="3" type="ORF">AURDEDRAFT_189116</name>
</gene>
<name>J0L8Y9_AURST</name>
<reference evidence="4" key="1">
    <citation type="journal article" date="2012" name="Science">
        <title>The Paleozoic origin of enzymatic lignin decomposition reconstructed from 31 fungal genomes.</title>
        <authorList>
            <person name="Floudas D."/>
            <person name="Binder M."/>
            <person name="Riley R."/>
            <person name="Barry K."/>
            <person name="Blanchette R.A."/>
            <person name="Henrissat B."/>
            <person name="Martinez A.T."/>
            <person name="Otillar R."/>
            <person name="Spatafora J.W."/>
            <person name="Yadav J.S."/>
            <person name="Aerts A."/>
            <person name="Benoit I."/>
            <person name="Boyd A."/>
            <person name="Carlson A."/>
            <person name="Copeland A."/>
            <person name="Coutinho P.M."/>
            <person name="de Vries R.P."/>
            <person name="Ferreira P."/>
            <person name="Findley K."/>
            <person name="Foster B."/>
            <person name="Gaskell J."/>
            <person name="Glotzer D."/>
            <person name="Gorecki P."/>
            <person name="Heitman J."/>
            <person name="Hesse C."/>
            <person name="Hori C."/>
            <person name="Igarashi K."/>
            <person name="Jurgens J.A."/>
            <person name="Kallen N."/>
            <person name="Kersten P."/>
            <person name="Kohler A."/>
            <person name="Kuees U."/>
            <person name="Kumar T.K.A."/>
            <person name="Kuo A."/>
            <person name="LaButti K."/>
            <person name="Larrondo L.F."/>
            <person name="Lindquist E."/>
            <person name="Ling A."/>
            <person name="Lombard V."/>
            <person name="Lucas S."/>
            <person name="Lundell T."/>
            <person name="Martin R."/>
            <person name="McLaughlin D.J."/>
            <person name="Morgenstern I."/>
            <person name="Morin E."/>
            <person name="Murat C."/>
            <person name="Nagy L.G."/>
            <person name="Nolan M."/>
            <person name="Ohm R.A."/>
            <person name="Patyshakuliyeva A."/>
            <person name="Rokas A."/>
            <person name="Ruiz-Duenas F.J."/>
            <person name="Sabat G."/>
            <person name="Salamov A."/>
            <person name="Samejima M."/>
            <person name="Schmutz J."/>
            <person name="Slot J.C."/>
            <person name="St John F."/>
            <person name="Stenlid J."/>
            <person name="Sun H."/>
            <person name="Sun S."/>
            <person name="Syed K."/>
            <person name="Tsang A."/>
            <person name="Wiebenga A."/>
            <person name="Young D."/>
            <person name="Pisabarro A."/>
            <person name="Eastwood D.C."/>
            <person name="Martin F."/>
            <person name="Cullen D."/>
            <person name="Grigoriev I.V."/>
            <person name="Hibbett D.S."/>
        </authorList>
    </citation>
    <scope>NUCLEOTIDE SEQUENCE [LARGE SCALE GENOMIC DNA]</scope>
    <source>
        <strain evidence="4">TFB10046</strain>
    </source>
</reference>
<keyword evidence="4" id="KW-1185">Reference proteome</keyword>
<organism evidence="3 4">
    <name type="scientific">Auricularia subglabra (strain TFB-10046 / SS5)</name>
    <name type="common">White-rot fungus</name>
    <name type="synonym">Auricularia delicata (strain TFB10046)</name>
    <dbReference type="NCBI Taxonomy" id="717982"/>
    <lineage>
        <taxon>Eukaryota</taxon>
        <taxon>Fungi</taxon>
        <taxon>Dikarya</taxon>
        <taxon>Basidiomycota</taxon>
        <taxon>Agaricomycotina</taxon>
        <taxon>Agaricomycetes</taxon>
        <taxon>Auriculariales</taxon>
        <taxon>Auriculariaceae</taxon>
        <taxon>Auricularia</taxon>
    </lineage>
</organism>
<dbReference type="EMBL" id="JH688614">
    <property type="protein sequence ID" value="EJD32836.1"/>
    <property type="molecule type" value="Genomic_DNA"/>
</dbReference>
<dbReference type="Gene3D" id="3.80.10.10">
    <property type="entry name" value="Ribonuclease Inhibitor"/>
    <property type="match status" value="1"/>
</dbReference>
<feature type="domain" description="F-box" evidence="2">
    <location>
        <begin position="44"/>
        <end position="91"/>
    </location>
</feature>
<dbReference type="InterPro" id="IPR036047">
    <property type="entry name" value="F-box-like_dom_sf"/>
</dbReference>
<dbReference type="InterPro" id="IPR001810">
    <property type="entry name" value="F-box_dom"/>
</dbReference>
<dbReference type="KEGG" id="adl:AURDEDRAFT_189116"/>
<evidence type="ECO:0000313" key="4">
    <source>
        <dbReference type="Proteomes" id="UP000006514"/>
    </source>
</evidence>
<evidence type="ECO:0000313" key="3">
    <source>
        <dbReference type="EMBL" id="EJD32836.1"/>
    </source>
</evidence>
<dbReference type="AlphaFoldDB" id="J0L8Y9"/>
<dbReference type="SUPFAM" id="SSF81383">
    <property type="entry name" value="F-box domain"/>
    <property type="match status" value="1"/>
</dbReference>
<dbReference type="InterPro" id="IPR032675">
    <property type="entry name" value="LRR_dom_sf"/>
</dbReference>
<evidence type="ECO:0000259" key="2">
    <source>
        <dbReference type="PROSITE" id="PS50181"/>
    </source>
</evidence>